<dbReference type="InterPro" id="IPR037523">
    <property type="entry name" value="VOC_core"/>
</dbReference>
<dbReference type="PANTHER" id="PTHR36110:SF2">
    <property type="entry name" value="RING-CLEAVING DIOXYGENASE MHQE-RELATED"/>
    <property type="match status" value="1"/>
</dbReference>
<dbReference type="EMBL" id="JAUNQW010000022">
    <property type="protein sequence ID" value="MDO5457711.1"/>
    <property type="molecule type" value="Genomic_DNA"/>
</dbReference>
<evidence type="ECO:0000313" key="2">
    <source>
        <dbReference type="EMBL" id="MDO5457711.1"/>
    </source>
</evidence>
<reference evidence="2" key="1">
    <citation type="submission" date="2023-07" db="EMBL/GenBank/DDBJ databases">
        <title>Between Cages and Wild: Unraveling the Impact of Captivity on Animal Microbiomes and Antimicrobial Resistance.</title>
        <authorList>
            <person name="Schmartz G.P."/>
            <person name="Rehner J."/>
            <person name="Schuff M.J."/>
            <person name="Becker S.L."/>
            <person name="Kravczyk M."/>
            <person name="Gurevich A."/>
            <person name="Francke R."/>
            <person name="Mueller R."/>
            <person name="Keller V."/>
            <person name="Keller A."/>
        </authorList>
    </citation>
    <scope>NUCLEOTIDE SEQUENCE</scope>
    <source>
        <strain evidence="2">S39M_St_73</strain>
    </source>
</reference>
<dbReference type="PANTHER" id="PTHR36110">
    <property type="entry name" value="RING-CLEAVING DIOXYGENASE MHQE-RELATED"/>
    <property type="match status" value="1"/>
</dbReference>
<dbReference type="InterPro" id="IPR052537">
    <property type="entry name" value="Extradiol_RC_dioxygenase"/>
</dbReference>
<gene>
    <name evidence="2" type="ORF">Q4F26_05120</name>
</gene>
<dbReference type="InterPro" id="IPR004360">
    <property type="entry name" value="Glyas_Fos-R_dOase_dom"/>
</dbReference>
<sequence length="298" mass="34369">MRAMKHIHHISAIVGHPQETIDFYQKILRLSLVKQTVNFDDKDIYHLYFARRNGEPEGAITFFNWTYPDAEGVVGSGQIGRIAFRVPKGSLNRWKKHLDSHDIIYDTTKLFGKETLEFNDYHHLDLALVEGETESDTDDIEGFHGTIILSKAAQQSADDLDVFLGLKKIEEDEDYWHFETVGEKKHRVLVKKEALPMRRLGIGTVHHVAWAVADENELERWQKALQEKGYGHTPIKNRKYFHSIYYREPGKVVFEIATEGPGFTVDEPLDQLGKKLQLPEQFEESRAAIEAHLPDIHI</sequence>
<feature type="domain" description="VOC" evidence="1">
    <location>
        <begin position="6"/>
        <end position="131"/>
    </location>
</feature>
<dbReference type="PROSITE" id="PS51819">
    <property type="entry name" value="VOC"/>
    <property type="match status" value="2"/>
</dbReference>
<dbReference type="Pfam" id="PF00903">
    <property type="entry name" value="Glyoxalase"/>
    <property type="match status" value="1"/>
</dbReference>
<proteinExistence type="predicted"/>
<comment type="caution">
    <text evidence="2">The sequence shown here is derived from an EMBL/GenBank/DDBJ whole genome shotgun (WGS) entry which is preliminary data.</text>
</comment>
<protein>
    <submittedName>
        <fullName evidence="2">VOC family protein</fullName>
    </submittedName>
</protein>
<evidence type="ECO:0000313" key="3">
    <source>
        <dbReference type="Proteomes" id="UP001171751"/>
    </source>
</evidence>
<dbReference type="Proteomes" id="UP001171751">
    <property type="component" value="Unassembled WGS sequence"/>
</dbReference>
<dbReference type="Gene3D" id="3.10.180.10">
    <property type="entry name" value="2,3-Dihydroxybiphenyl 1,2-Dioxygenase, domain 1"/>
    <property type="match status" value="2"/>
</dbReference>
<feature type="domain" description="VOC" evidence="1">
    <location>
        <begin position="142"/>
        <end position="259"/>
    </location>
</feature>
<dbReference type="SUPFAM" id="SSF54593">
    <property type="entry name" value="Glyoxalase/Bleomycin resistance protein/Dihydroxybiphenyl dioxygenase"/>
    <property type="match status" value="1"/>
</dbReference>
<organism evidence="2 3">
    <name type="scientific">Atopococcus tabaci</name>
    <dbReference type="NCBI Taxonomy" id="269774"/>
    <lineage>
        <taxon>Bacteria</taxon>
        <taxon>Bacillati</taxon>
        <taxon>Bacillota</taxon>
        <taxon>Bacilli</taxon>
        <taxon>Lactobacillales</taxon>
        <taxon>Carnobacteriaceae</taxon>
        <taxon>Atopococcus</taxon>
    </lineage>
</organism>
<dbReference type="InterPro" id="IPR029068">
    <property type="entry name" value="Glyas_Bleomycin-R_OHBP_Dase"/>
</dbReference>
<dbReference type="AlphaFoldDB" id="A0AA43ZSF0"/>
<keyword evidence="3" id="KW-1185">Reference proteome</keyword>
<name>A0AA43ZSF0_9LACT</name>
<evidence type="ECO:0000259" key="1">
    <source>
        <dbReference type="PROSITE" id="PS51819"/>
    </source>
</evidence>
<accession>A0AA43ZSF0</accession>